<dbReference type="GO" id="GO:0004820">
    <property type="term" value="F:glycine-tRNA ligase activity"/>
    <property type="evidence" value="ECO:0007669"/>
    <property type="project" value="UniProtKB-EC"/>
</dbReference>
<dbReference type="AlphaFoldDB" id="T2J599"/>
<dbReference type="Pfam" id="PF02092">
    <property type="entry name" value="tRNA_synt_2f"/>
    <property type="match status" value="1"/>
</dbReference>
<reference evidence="1 2" key="2">
    <citation type="submission" date="2013-09" db="EMBL/GenBank/DDBJ databases">
        <title>Whole genome comparison of six Crocosphaera watsonii strains with differing phenotypes.</title>
        <authorList>
            <person name="Bench S.R."/>
            <person name="Heller P."/>
            <person name="Frank I."/>
            <person name="Arciniega M."/>
            <person name="Shilova I.N."/>
            <person name="Zehr J.P."/>
        </authorList>
    </citation>
    <scope>NUCLEOTIDE SEQUENCE [LARGE SCALE GENOMIC DNA]</scope>
    <source>
        <strain evidence="1 2">WH 0401</strain>
    </source>
</reference>
<sequence>MSFLLEVGTEELPADFIDEAIAQWQQIIPKSLEENFFNPRELRSLRYS</sequence>
<accession>T2J599</accession>
<proteinExistence type="predicted"/>
<evidence type="ECO:0000313" key="1">
    <source>
        <dbReference type="EMBL" id="CCQ60355.1"/>
    </source>
</evidence>
<comment type="caution">
    <text evidence="1">The sequence shown here is derived from an EMBL/GenBank/DDBJ whole genome shotgun (WGS) entry which is preliminary data.</text>
</comment>
<dbReference type="EMBL" id="CAQM01000133">
    <property type="protein sequence ID" value="CCQ60355.1"/>
    <property type="molecule type" value="Genomic_DNA"/>
</dbReference>
<protein>
    <submittedName>
        <fullName evidence="1">Glycyl-tRNA synthetase beta chain</fullName>
        <ecNumber evidence="1">6.1.1.14</ecNumber>
    </submittedName>
</protein>
<dbReference type="GO" id="GO:0006426">
    <property type="term" value="P:glycyl-tRNA aminoacylation"/>
    <property type="evidence" value="ECO:0007669"/>
    <property type="project" value="InterPro"/>
</dbReference>
<name>T2J599_CROWT</name>
<organism evidence="1 2">
    <name type="scientific">Crocosphaera watsonii WH 0401</name>
    <dbReference type="NCBI Taxonomy" id="555881"/>
    <lineage>
        <taxon>Bacteria</taxon>
        <taxon>Bacillati</taxon>
        <taxon>Cyanobacteriota</taxon>
        <taxon>Cyanophyceae</taxon>
        <taxon>Oscillatoriophycideae</taxon>
        <taxon>Chroococcales</taxon>
        <taxon>Aphanothecaceae</taxon>
        <taxon>Crocosphaera</taxon>
    </lineage>
</organism>
<dbReference type="Proteomes" id="UP000018198">
    <property type="component" value="Unassembled WGS sequence"/>
</dbReference>
<evidence type="ECO:0000313" key="2">
    <source>
        <dbReference type="Proteomes" id="UP000018198"/>
    </source>
</evidence>
<dbReference type="RefSeq" id="WP_021834723.1">
    <property type="nucleotide sequence ID" value="NZ_CAQM01000133.1"/>
</dbReference>
<dbReference type="GO" id="GO:0005737">
    <property type="term" value="C:cytoplasm"/>
    <property type="evidence" value="ECO:0007669"/>
    <property type="project" value="InterPro"/>
</dbReference>
<dbReference type="InterPro" id="IPR015944">
    <property type="entry name" value="Gly-tRNA-synth_bsu"/>
</dbReference>
<keyword evidence="1" id="KW-0436">Ligase</keyword>
<dbReference type="GO" id="GO:0005524">
    <property type="term" value="F:ATP binding"/>
    <property type="evidence" value="ECO:0007669"/>
    <property type="project" value="InterPro"/>
</dbReference>
<keyword evidence="1" id="KW-0030">Aminoacyl-tRNA synthetase</keyword>
<gene>
    <name evidence="1" type="ORF">CWATWH0401_1951</name>
</gene>
<dbReference type="EC" id="6.1.1.14" evidence="1"/>
<reference evidence="1 2" key="1">
    <citation type="submission" date="2013-01" db="EMBL/GenBank/DDBJ databases">
        <authorList>
            <person name="Bench S."/>
        </authorList>
    </citation>
    <scope>NUCLEOTIDE SEQUENCE [LARGE SCALE GENOMIC DNA]</scope>
    <source>
        <strain evidence="1 2">WH 0401</strain>
    </source>
</reference>